<accession>A0A5B0QE44</accession>
<dbReference type="AlphaFoldDB" id="A0A5B0QE44"/>
<evidence type="ECO:0000256" key="1">
    <source>
        <dbReference type="SAM" id="MobiDB-lite"/>
    </source>
</evidence>
<comment type="caution">
    <text evidence="2">The sequence shown here is derived from an EMBL/GenBank/DDBJ whole genome shotgun (WGS) entry which is preliminary data.</text>
</comment>
<sequence length="72" mass="7731">MSKSGKRKDISLEIVPSDWDRSSDAETKSDKPKASVSAAPPLHKTSTGSNPFKTDQLAKPRQASATESSPFL</sequence>
<feature type="compositionally biased region" description="Polar residues" evidence="1">
    <location>
        <begin position="44"/>
        <end position="53"/>
    </location>
</feature>
<feature type="region of interest" description="Disordered" evidence="1">
    <location>
        <begin position="1"/>
        <end position="72"/>
    </location>
</feature>
<feature type="compositionally biased region" description="Basic and acidic residues" evidence="1">
    <location>
        <begin position="18"/>
        <end position="33"/>
    </location>
</feature>
<proteinExistence type="predicted"/>
<evidence type="ECO:0000313" key="2">
    <source>
        <dbReference type="EMBL" id="KAA1111399.1"/>
    </source>
</evidence>
<organism evidence="2 3">
    <name type="scientific">Puccinia graminis f. sp. tritici</name>
    <dbReference type="NCBI Taxonomy" id="56615"/>
    <lineage>
        <taxon>Eukaryota</taxon>
        <taxon>Fungi</taxon>
        <taxon>Dikarya</taxon>
        <taxon>Basidiomycota</taxon>
        <taxon>Pucciniomycotina</taxon>
        <taxon>Pucciniomycetes</taxon>
        <taxon>Pucciniales</taxon>
        <taxon>Pucciniaceae</taxon>
        <taxon>Puccinia</taxon>
    </lineage>
</organism>
<name>A0A5B0QE44_PUCGR</name>
<evidence type="ECO:0000313" key="3">
    <source>
        <dbReference type="Proteomes" id="UP000325313"/>
    </source>
</evidence>
<reference evidence="2 3" key="1">
    <citation type="submission" date="2019-05" db="EMBL/GenBank/DDBJ databases">
        <title>Emergence of the Ug99 lineage of the wheat stem rust pathogen through somatic hybridization.</title>
        <authorList>
            <person name="Li F."/>
            <person name="Upadhyaya N.M."/>
            <person name="Sperschneider J."/>
            <person name="Matny O."/>
            <person name="Nguyen-Phuc H."/>
            <person name="Mago R."/>
            <person name="Raley C."/>
            <person name="Miller M.E."/>
            <person name="Silverstein K.A.T."/>
            <person name="Henningsen E."/>
            <person name="Hirsch C.D."/>
            <person name="Visser B."/>
            <person name="Pretorius Z.A."/>
            <person name="Steffenson B.J."/>
            <person name="Schwessinger B."/>
            <person name="Dodds P.N."/>
            <person name="Figueroa M."/>
        </authorList>
    </citation>
    <scope>NUCLEOTIDE SEQUENCE [LARGE SCALE GENOMIC DNA]</scope>
    <source>
        <strain evidence="2 3">Ug99</strain>
    </source>
</reference>
<dbReference type="EMBL" id="VDEP01000284">
    <property type="protein sequence ID" value="KAA1111399.1"/>
    <property type="molecule type" value="Genomic_DNA"/>
</dbReference>
<protein>
    <submittedName>
        <fullName evidence="2">Uncharacterized protein</fullName>
    </submittedName>
</protein>
<dbReference type="Proteomes" id="UP000325313">
    <property type="component" value="Unassembled WGS sequence"/>
</dbReference>
<gene>
    <name evidence="2" type="ORF">PGTUg99_003069</name>
</gene>
<feature type="compositionally biased region" description="Polar residues" evidence="1">
    <location>
        <begin position="63"/>
        <end position="72"/>
    </location>
</feature>